<dbReference type="InterPro" id="IPR055647">
    <property type="entry name" value="DUF7223"/>
</dbReference>
<accession>A0A6A6UBJ4</accession>
<keyword evidence="5" id="KW-1185">Reference proteome</keyword>
<keyword evidence="1" id="KW-0732">Signal</keyword>
<dbReference type="AlphaFoldDB" id="A0A6A6UBJ4"/>
<organism evidence="4 5">
    <name type="scientific">Microthyrium microscopicum</name>
    <dbReference type="NCBI Taxonomy" id="703497"/>
    <lineage>
        <taxon>Eukaryota</taxon>
        <taxon>Fungi</taxon>
        <taxon>Dikarya</taxon>
        <taxon>Ascomycota</taxon>
        <taxon>Pezizomycotina</taxon>
        <taxon>Dothideomycetes</taxon>
        <taxon>Dothideomycetes incertae sedis</taxon>
        <taxon>Microthyriales</taxon>
        <taxon>Microthyriaceae</taxon>
        <taxon>Microthyrium</taxon>
    </lineage>
</organism>
<dbReference type="Pfam" id="PF22974">
    <property type="entry name" value="DUF7029"/>
    <property type="match status" value="1"/>
</dbReference>
<proteinExistence type="predicted"/>
<evidence type="ECO:0000313" key="5">
    <source>
        <dbReference type="Proteomes" id="UP000799302"/>
    </source>
</evidence>
<dbReference type="Pfam" id="PF23865">
    <property type="entry name" value="DUF7223"/>
    <property type="match status" value="1"/>
</dbReference>
<protein>
    <submittedName>
        <fullName evidence="4">Uncharacterized protein</fullName>
    </submittedName>
</protein>
<dbReference type="Proteomes" id="UP000799302">
    <property type="component" value="Unassembled WGS sequence"/>
</dbReference>
<sequence>MGPLSLISFSYWTLFVLIHRAFAIVLQDIPPSALQPRGIYGRNTVMSALDLRSTESFLWGGPSNGSLTVGNLTVYAPHEDENLLSMERFNGMLSSIACSNTTVNMTFKDDDAFAYAQRTWDWVNGADNHSFVMIASTGDCGWNTHRQPFLVSNLTYDELSNKAFLNATVQSWEEAIHTYELDVGSLMPPEASSSTKARRATDKQLTIPFDFPLPLSQWVFPIDKDSSVIFECDNCGTHGSFAFNFHMETFLFIPTKAQITLSPRSVFATVSPQISFSANFTSTKNFEYAFPPISLDGISIPGGIIELGPELVMSIGIQAGGLRGSATAGASVAASLNDDAQVTVNLLKPGVSKTGNWEPSYTTKPFMLSAQLSTTLKAYEKNSIQLAAKAFGMGFSAGLNLSPYVSATFAEIISTQPVCSNDQHLTGVKIAPAYGVEVRASVVMTTIKSTPLVDVQLWGLEYPLPGLCYGFGLTMTNNTSPASSGTSLGKNTTATTLSRAKASATPKPMSSHNASNSSIIASNSHIMPKVTGISQALSSSIGLNSTKTQSLQTSSQRERTQSTASTLIIASSAHESMLYRNTTTA</sequence>
<gene>
    <name evidence="4" type="ORF">BT63DRAFT_479886</name>
</gene>
<feature type="domain" description="DUF7223" evidence="3">
    <location>
        <begin position="225"/>
        <end position="464"/>
    </location>
</feature>
<dbReference type="OrthoDB" id="160645at2759"/>
<evidence type="ECO:0000259" key="3">
    <source>
        <dbReference type="Pfam" id="PF23865"/>
    </source>
</evidence>
<reference evidence="4" key="1">
    <citation type="journal article" date="2020" name="Stud. Mycol.">
        <title>101 Dothideomycetes genomes: a test case for predicting lifestyles and emergence of pathogens.</title>
        <authorList>
            <person name="Haridas S."/>
            <person name="Albert R."/>
            <person name="Binder M."/>
            <person name="Bloem J."/>
            <person name="Labutti K."/>
            <person name="Salamov A."/>
            <person name="Andreopoulos B."/>
            <person name="Baker S."/>
            <person name="Barry K."/>
            <person name="Bills G."/>
            <person name="Bluhm B."/>
            <person name="Cannon C."/>
            <person name="Castanera R."/>
            <person name="Culley D."/>
            <person name="Daum C."/>
            <person name="Ezra D."/>
            <person name="Gonzalez J."/>
            <person name="Henrissat B."/>
            <person name="Kuo A."/>
            <person name="Liang C."/>
            <person name="Lipzen A."/>
            <person name="Lutzoni F."/>
            <person name="Magnuson J."/>
            <person name="Mondo S."/>
            <person name="Nolan M."/>
            <person name="Ohm R."/>
            <person name="Pangilinan J."/>
            <person name="Park H.-J."/>
            <person name="Ramirez L."/>
            <person name="Alfaro M."/>
            <person name="Sun H."/>
            <person name="Tritt A."/>
            <person name="Yoshinaga Y."/>
            <person name="Zwiers L.-H."/>
            <person name="Turgeon B."/>
            <person name="Goodwin S."/>
            <person name="Spatafora J."/>
            <person name="Crous P."/>
            <person name="Grigoriev I."/>
        </authorList>
    </citation>
    <scope>NUCLEOTIDE SEQUENCE</scope>
    <source>
        <strain evidence="4">CBS 115976</strain>
    </source>
</reference>
<name>A0A6A6UBJ4_9PEZI</name>
<dbReference type="InterPro" id="IPR054293">
    <property type="entry name" value="DUF7029"/>
</dbReference>
<dbReference type="EMBL" id="MU004236">
    <property type="protein sequence ID" value="KAF2668478.1"/>
    <property type="molecule type" value="Genomic_DNA"/>
</dbReference>
<evidence type="ECO:0000259" key="2">
    <source>
        <dbReference type="Pfam" id="PF22974"/>
    </source>
</evidence>
<feature type="domain" description="DUF7029" evidence="2">
    <location>
        <begin position="77"/>
        <end position="180"/>
    </location>
</feature>
<evidence type="ECO:0000313" key="4">
    <source>
        <dbReference type="EMBL" id="KAF2668478.1"/>
    </source>
</evidence>
<feature type="chain" id="PRO_5025419272" evidence="1">
    <location>
        <begin position="24"/>
        <end position="585"/>
    </location>
</feature>
<evidence type="ECO:0000256" key="1">
    <source>
        <dbReference type="SAM" id="SignalP"/>
    </source>
</evidence>
<feature type="signal peptide" evidence="1">
    <location>
        <begin position="1"/>
        <end position="23"/>
    </location>
</feature>